<dbReference type="Pfam" id="PF00440">
    <property type="entry name" value="TetR_N"/>
    <property type="match status" value="1"/>
</dbReference>
<reference evidence="4 5" key="1">
    <citation type="journal article" date="2019" name="Int. J. Syst. Evol. Microbiol.">
        <title>The Global Catalogue of Microorganisms (GCM) 10K type strain sequencing project: providing services to taxonomists for standard genome sequencing and annotation.</title>
        <authorList>
            <consortium name="The Broad Institute Genomics Platform"/>
            <consortium name="The Broad Institute Genome Sequencing Center for Infectious Disease"/>
            <person name="Wu L."/>
            <person name="Ma J."/>
        </authorList>
    </citation>
    <scope>NUCLEOTIDE SEQUENCE [LARGE SCALE GENOMIC DNA]</scope>
    <source>
        <strain evidence="4 5">JCM 15900</strain>
    </source>
</reference>
<dbReference type="PROSITE" id="PS50977">
    <property type="entry name" value="HTH_TETR_2"/>
    <property type="match status" value="1"/>
</dbReference>
<feature type="DNA-binding region" description="H-T-H motif" evidence="2">
    <location>
        <begin position="40"/>
        <end position="59"/>
    </location>
</feature>
<comment type="caution">
    <text evidence="4">The sequence shown here is derived from an EMBL/GenBank/DDBJ whole genome shotgun (WGS) entry which is preliminary data.</text>
</comment>
<dbReference type="SUPFAM" id="SSF48498">
    <property type="entry name" value="Tetracyclin repressor-like, C-terminal domain"/>
    <property type="match status" value="1"/>
</dbReference>
<name>A0ABN2XAE9_9MICO</name>
<evidence type="ECO:0000256" key="2">
    <source>
        <dbReference type="PROSITE-ProRule" id="PRU00335"/>
    </source>
</evidence>
<dbReference type="EMBL" id="BAAAPZ010000020">
    <property type="protein sequence ID" value="GAA2107100.1"/>
    <property type="molecule type" value="Genomic_DNA"/>
</dbReference>
<dbReference type="Gene3D" id="1.10.357.10">
    <property type="entry name" value="Tetracycline Repressor, domain 2"/>
    <property type="match status" value="1"/>
</dbReference>
<dbReference type="InterPro" id="IPR023772">
    <property type="entry name" value="DNA-bd_HTH_TetR-type_CS"/>
</dbReference>
<sequence length="238" mass="25764">MNTFKYVYGGGMTRKSDRTRALLAETALRLFAEQGYEATTMRQIAAEAGVATGNAYYHFEGKDAFVQELYVRIQEEHREAALPRLRPGAALSENLAEALHAGLDVMTPHHGLGGVLLRSALPADSGLSPFSQASERPRGAAVGLMGEVASASKGTPGGRLGERLPHLLWLAHMGVTLFWVLDRSESQARTRTLVDGLAPLLGRLLTLLRLPGAGRLADDALDLMDRLEESPRPEGARR</sequence>
<keyword evidence="5" id="KW-1185">Reference proteome</keyword>
<dbReference type="PRINTS" id="PR00455">
    <property type="entry name" value="HTHTETR"/>
</dbReference>
<evidence type="ECO:0000313" key="5">
    <source>
        <dbReference type="Proteomes" id="UP001500984"/>
    </source>
</evidence>
<accession>A0ABN2XAE9</accession>
<evidence type="ECO:0000256" key="1">
    <source>
        <dbReference type="ARBA" id="ARBA00023125"/>
    </source>
</evidence>
<dbReference type="InterPro" id="IPR001647">
    <property type="entry name" value="HTH_TetR"/>
</dbReference>
<organism evidence="4 5">
    <name type="scientific">Brevibacterium salitolerans</name>
    <dbReference type="NCBI Taxonomy" id="1403566"/>
    <lineage>
        <taxon>Bacteria</taxon>
        <taxon>Bacillati</taxon>
        <taxon>Actinomycetota</taxon>
        <taxon>Actinomycetes</taxon>
        <taxon>Micrococcales</taxon>
        <taxon>Brevibacteriaceae</taxon>
        <taxon>Brevibacterium</taxon>
    </lineage>
</organism>
<dbReference type="InterPro" id="IPR041673">
    <property type="entry name" value="TetR_C_23"/>
</dbReference>
<dbReference type="InterPro" id="IPR050624">
    <property type="entry name" value="HTH-type_Tx_Regulator"/>
</dbReference>
<dbReference type="InterPro" id="IPR036271">
    <property type="entry name" value="Tet_transcr_reg_TetR-rel_C_sf"/>
</dbReference>
<protein>
    <recommendedName>
        <fullName evidence="3">HTH tetR-type domain-containing protein</fullName>
    </recommendedName>
</protein>
<proteinExistence type="predicted"/>
<evidence type="ECO:0000259" key="3">
    <source>
        <dbReference type="PROSITE" id="PS50977"/>
    </source>
</evidence>
<dbReference type="Pfam" id="PF17931">
    <property type="entry name" value="TetR_C_23"/>
    <property type="match status" value="1"/>
</dbReference>
<gene>
    <name evidence="4" type="ORF">GCM10009823_33690</name>
</gene>
<dbReference type="PANTHER" id="PTHR43479:SF11">
    <property type="entry name" value="ACREF_ENVCD OPERON REPRESSOR-RELATED"/>
    <property type="match status" value="1"/>
</dbReference>
<dbReference type="SUPFAM" id="SSF46689">
    <property type="entry name" value="Homeodomain-like"/>
    <property type="match status" value="1"/>
</dbReference>
<feature type="domain" description="HTH tetR-type" evidence="3">
    <location>
        <begin position="17"/>
        <end position="77"/>
    </location>
</feature>
<dbReference type="PROSITE" id="PS01081">
    <property type="entry name" value="HTH_TETR_1"/>
    <property type="match status" value="1"/>
</dbReference>
<dbReference type="Proteomes" id="UP001500984">
    <property type="component" value="Unassembled WGS sequence"/>
</dbReference>
<dbReference type="PANTHER" id="PTHR43479">
    <property type="entry name" value="ACREF/ENVCD OPERON REPRESSOR-RELATED"/>
    <property type="match status" value="1"/>
</dbReference>
<dbReference type="InterPro" id="IPR009057">
    <property type="entry name" value="Homeodomain-like_sf"/>
</dbReference>
<evidence type="ECO:0000313" key="4">
    <source>
        <dbReference type="EMBL" id="GAA2107100.1"/>
    </source>
</evidence>
<keyword evidence="1 2" id="KW-0238">DNA-binding</keyword>